<evidence type="ECO:0000313" key="2">
    <source>
        <dbReference type="Proteomes" id="UP000476176"/>
    </source>
</evidence>
<protein>
    <submittedName>
        <fullName evidence="1">Uncharacterized protein</fullName>
    </submittedName>
</protein>
<dbReference type="Proteomes" id="UP000476176">
    <property type="component" value="Unassembled WGS sequence"/>
</dbReference>
<dbReference type="EMBL" id="QXGC01001444">
    <property type="protein sequence ID" value="KAE9202827.1"/>
    <property type="molecule type" value="Genomic_DNA"/>
</dbReference>
<evidence type="ECO:0000313" key="1">
    <source>
        <dbReference type="EMBL" id="KAE9202827.1"/>
    </source>
</evidence>
<accession>A0A6G0NCV9</accession>
<name>A0A6G0NCV9_9STRA</name>
<dbReference type="AlphaFoldDB" id="A0A6G0NCV9"/>
<proteinExistence type="predicted"/>
<comment type="caution">
    <text evidence="1">The sequence shown here is derived from an EMBL/GenBank/DDBJ whole genome shotgun (WGS) entry which is preliminary data.</text>
</comment>
<organism evidence="1 2">
    <name type="scientific">Phytophthora fragariae</name>
    <dbReference type="NCBI Taxonomy" id="53985"/>
    <lineage>
        <taxon>Eukaryota</taxon>
        <taxon>Sar</taxon>
        <taxon>Stramenopiles</taxon>
        <taxon>Oomycota</taxon>
        <taxon>Peronosporomycetes</taxon>
        <taxon>Peronosporales</taxon>
        <taxon>Peronosporaceae</taxon>
        <taxon>Phytophthora</taxon>
    </lineage>
</organism>
<gene>
    <name evidence="1" type="ORF">PF004_g18306</name>
</gene>
<reference evidence="1 2" key="1">
    <citation type="submission" date="2018-09" db="EMBL/GenBank/DDBJ databases">
        <title>Genomic investigation of the strawberry pathogen Phytophthora fragariae indicates pathogenicity is determined by transcriptional variation in three key races.</title>
        <authorList>
            <person name="Adams T.M."/>
            <person name="Armitage A.D."/>
            <person name="Sobczyk M.K."/>
            <person name="Bates H.J."/>
            <person name="Dunwell J.M."/>
            <person name="Nellist C.F."/>
            <person name="Harrison R.J."/>
        </authorList>
    </citation>
    <scope>NUCLEOTIDE SEQUENCE [LARGE SCALE GENOMIC DNA]</scope>
    <source>
        <strain evidence="1 2">BC-23</strain>
    </source>
</reference>
<sequence>MHVAGQQRERLRVVRRHLSCPSDKGCYPRCGGYSSEQYQLQLHLCKQQQFSIQQDVLKDDTWQQQQRRTQRVLQR</sequence>